<dbReference type="AlphaFoldDB" id="A0A1C6WM56"/>
<evidence type="ECO:0008006" key="2">
    <source>
        <dbReference type="Google" id="ProtNLM"/>
    </source>
</evidence>
<gene>
    <name evidence="1" type="ORF">PCHDS_000527500</name>
</gene>
<dbReference type="Proteomes" id="UP000507536">
    <property type="component" value="Unassembled WGS sequence"/>
</dbReference>
<name>A0A1C6WM56_PLACE</name>
<evidence type="ECO:0000313" key="1">
    <source>
        <dbReference type="EMBL" id="SCL89572.1"/>
    </source>
</evidence>
<organism evidence="1">
    <name type="scientific">Plasmodium chabaudi adami</name>
    <dbReference type="NCBI Taxonomy" id="5826"/>
    <lineage>
        <taxon>Eukaryota</taxon>
        <taxon>Sar</taxon>
        <taxon>Alveolata</taxon>
        <taxon>Apicomplexa</taxon>
        <taxon>Aconoidasida</taxon>
        <taxon>Haemosporida</taxon>
        <taxon>Plasmodiidae</taxon>
        <taxon>Plasmodium</taxon>
        <taxon>Plasmodium (Vinckeia)</taxon>
    </lineage>
</organism>
<sequence>MKCYNISFNEIYCANIRINGTNKNYNTSKRDIKINKSSNNKESFPKGTLSMQTELQRILVNNPDILKILLRLNVIDLDNHPSKDKESFFQVISKLGSCILNDDPKYRRYLSLSRCKIQQRNNFEIKTK</sequence>
<dbReference type="EMBL" id="FMIN01000341">
    <property type="protein sequence ID" value="SCL89572.1"/>
    <property type="molecule type" value="Genomic_DNA"/>
</dbReference>
<proteinExistence type="predicted"/>
<protein>
    <recommendedName>
        <fullName evidence="2">Fam-c protein</fullName>
    </recommendedName>
</protein>
<reference evidence="1" key="1">
    <citation type="submission" date="2016-08" db="EMBL/GenBank/DDBJ databases">
        <authorList>
            <consortium name="Pathogen Informatics"/>
        </authorList>
    </citation>
    <scope>NUCLEOTIDE SEQUENCE</scope>
    <source>
        <strain evidence="1">DS</strain>
    </source>
</reference>
<accession>A0A1C6WM56</accession>